<name>A0A4Y3KU53_9CELL</name>
<dbReference type="InterPro" id="IPR016024">
    <property type="entry name" value="ARM-type_fold"/>
</dbReference>
<dbReference type="SUPFAM" id="SSF48371">
    <property type="entry name" value="ARM repeat"/>
    <property type="match status" value="1"/>
</dbReference>
<evidence type="ECO:0000313" key="2">
    <source>
        <dbReference type="Proteomes" id="UP000317046"/>
    </source>
</evidence>
<dbReference type="Proteomes" id="UP000317046">
    <property type="component" value="Unassembled WGS sequence"/>
</dbReference>
<accession>A0A4Y3KU53</accession>
<gene>
    <name evidence="1" type="ORF">CCE01nite_18980</name>
</gene>
<organism evidence="1 2">
    <name type="scientific">Cellulomonas cellasea</name>
    <dbReference type="NCBI Taxonomy" id="43670"/>
    <lineage>
        <taxon>Bacteria</taxon>
        <taxon>Bacillati</taxon>
        <taxon>Actinomycetota</taxon>
        <taxon>Actinomycetes</taxon>
        <taxon>Micrococcales</taxon>
        <taxon>Cellulomonadaceae</taxon>
        <taxon>Cellulomonas</taxon>
    </lineage>
</organism>
<proteinExistence type="predicted"/>
<dbReference type="EMBL" id="BJLR01000017">
    <property type="protein sequence ID" value="GEA87949.1"/>
    <property type="molecule type" value="Genomic_DNA"/>
</dbReference>
<dbReference type="AlphaFoldDB" id="A0A4Y3KU53"/>
<evidence type="ECO:0008006" key="3">
    <source>
        <dbReference type="Google" id="ProtNLM"/>
    </source>
</evidence>
<evidence type="ECO:0000313" key="1">
    <source>
        <dbReference type="EMBL" id="GEA87949.1"/>
    </source>
</evidence>
<protein>
    <recommendedName>
        <fullName evidence="3">HEAT repeat domain-containing protein</fullName>
    </recommendedName>
</protein>
<sequence>MSPGPTDDDGEGEMEGPPLRVLLRPLSGADDVDDAALDLGWRLDRHWDASDERPYEDLYVDEQHDDAALTTTISYVDDTYIGARYLVVRGPRAREVADDARALLPTVGFDEAVAVLDAAADATARAAAVPPVALAAVEGEGARATAALREAARRGDDAVRRAIVRAATYTGWPELRTLLVELQEGAEDSDVRRLAAAALEGLRLQDAQEGR</sequence>
<keyword evidence="2" id="KW-1185">Reference proteome</keyword>
<reference evidence="1" key="1">
    <citation type="submission" date="2019-06" db="EMBL/GenBank/DDBJ databases">
        <title>Whole genome shotgun sequence of Cellulomonas cellasea NBRC 3753.</title>
        <authorList>
            <person name="Hosoyama A."/>
            <person name="Uohara A."/>
            <person name="Ohji S."/>
            <person name="Ichikawa N."/>
        </authorList>
    </citation>
    <scope>NUCLEOTIDE SEQUENCE [LARGE SCALE GENOMIC DNA]</scope>
    <source>
        <strain evidence="1">NBRC 3753</strain>
    </source>
</reference>
<comment type="caution">
    <text evidence="1">The sequence shown here is derived from an EMBL/GenBank/DDBJ whole genome shotgun (WGS) entry which is preliminary data.</text>
</comment>